<reference evidence="7 8" key="1">
    <citation type="journal article" date="2022" name="DNA Res.">
        <title>Genome analysis of five recently described species of the CUG-Ser clade uncovers Candida theae as a new hybrid lineage with pathogenic potential in the Candida parapsilosis species complex.</title>
        <authorList>
            <person name="Mixao V."/>
            <person name="Del Olmo V."/>
            <person name="Hegedusova E."/>
            <person name="Saus E."/>
            <person name="Pryszcz L."/>
            <person name="Cillingova A."/>
            <person name="Nosek J."/>
            <person name="Gabaldon T."/>
        </authorList>
    </citation>
    <scope>NUCLEOTIDE SEQUENCE [LARGE SCALE GENOMIC DNA]</scope>
    <source>
        <strain evidence="7 8">CBS 12239</strain>
    </source>
</reference>
<protein>
    <submittedName>
        <fullName evidence="7">Uncharacterized protein</fullName>
    </submittedName>
</protein>
<comment type="function">
    <text evidence="1">Putative mitochondrial redox protein which could be involved in the reduction of small toxic molecules.</text>
</comment>
<keyword evidence="4" id="KW-0809">Transit peptide</keyword>
<dbReference type="Gene3D" id="3.40.30.10">
    <property type="entry name" value="Glutaredoxin"/>
    <property type="match status" value="1"/>
</dbReference>
<dbReference type="GeneID" id="76148859"/>
<name>A0AAD5G063_9ASCO</name>
<keyword evidence="6" id="KW-0496">Mitochondrion</keyword>
<sequence>MSLFRTLQSSPATVTLFHNNKIPLSNELYKILNKTYDSLPQKPKYDFQIDLMQNKMPTYEQYQIFVNKFLKSEQAKKTLHDSFPFLNERSIDLLDSHGKKVTIKGIEWSNKVFSQSEYQKIYDTFNKLVENEQDHSVETNPSQIFKAPLVVDWDQDLLAGDQETLKALLAKYIDQ</sequence>
<dbReference type="AlphaFoldDB" id="A0AAD5G063"/>
<evidence type="ECO:0000256" key="4">
    <source>
        <dbReference type="ARBA" id="ARBA00022946"/>
    </source>
</evidence>
<keyword evidence="8" id="KW-1185">Reference proteome</keyword>
<dbReference type="Proteomes" id="UP001204833">
    <property type="component" value="Unassembled WGS sequence"/>
</dbReference>
<evidence type="ECO:0000256" key="1">
    <source>
        <dbReference type="ARBA" id="ARBA00002963"/>
    </source>
</evidence>
<organism evidence="7 8">
    <name type="scientific">Candida theae</name>
    <dbReference type="NCBI Taxonomy" id="1198502"/>
    <lineage>
        <taxon>Eukaryota</taxon>
        <taxon>Fungi</taxon>
        <taxon>Dikarya</taxon>
        <taxon>Ascomycota</taxon>
        <taxon>Saccharomycotina</taxon>
        <taxon>Pichiomycetes</taxon>
        <taxon>Debaryomycetaceae</taxon>
        <taxon>Candida/Lodderomyces clade</taxon>
        <taxon>Candida</taxon>
    </lineage>
</organism>
<dbReference type="EMBL" id="JAIHNG010000046">
    <property type="protein sequence ID" value="KAI5965007.1"/>
    <property type="molecule type" value="Genomic_DNA"/>
</dbReference>
<dbReference type="Pfam" id="PF07955">
    <property type="entry name" value="DUF1687"/>
    <property type="match status" value="1"/>
</dbReference>
<comment type="caution">
    <text evidence="7">The sequence shown here is derived from an EMBL/GenBank/DDBJ whole genome shotgun (WGS) entry which is preliminary data.</text>
</comment>
<comment type="similarity">
    <text evidence="3">Belongs to the FMP46 family.</text>
</comment>
<evidence type="ECO:0000313" key="8">
    <source>
        <dbReference type="Proteomes" id="UP001204833"/>
    </source>
</evidence>
<dbReference type="PANTHER" id="PTHR28071">
    <property type="entry name" value="REDOX PROTEIN FMP46, MITOCHONDRIAL-RELATED"/>
    <property type="match status" value="1"/>
</dbReference>
<dbReference type="InterPro" id="IPR012882">
    <property type="entry name" value="Fmp46"/>
</dbReference>
<accession>A0AAD5G063</accession>
<dbReference type="SUPFAM" id="SSF52833">
    <property type="entry name" value="Thioredoxin-like"/>
    <property type="match status" value="1"/>
</dbReference>
<dbReference type="GO" id="GO:0005739">
    <property type="term" value="C:mitochondrion"/>
    <property type="evidence" value="ECO:0007669"/>
    <property type="project" value="UniProtKB-SubCell"/>
</dbReference>
<comment type="subcellular location">
    <subcellularLocation>
        <location evidence="2">Mitochondrion</location>
    </subcellularLocation>
</comment>
<dbReference type="RefSeq" id="XP_051610574.1">
    <property type="nucleotide sequence ID" value="XM_051755307.1"/>
</dbReference>
<evidence type="ECO:0000256" key="2">
    <source>
        <dbReference type="ARBA" id="ARBA00004173"/>
    </source>
</evidence>
<evidence type="ECO:0000313" key="7">
    <source>
        <dbReference type="EMBL" id="KAI5965007.1"/>
    </source>
</evidence>
<proteinExistence type="inferred from homology"/>
<keyword evidence="5" id="KW-0560">Oxidoreductase</keyword>
<dbReference type="InterPro" id="IPR036249">
    <property type="entry name" value="Thioredoxin-like_sf"/>
</dbReference>
<gene>
    <name evidence="7" type="ORF">KGF57_000800</name>
</gene>
<evidence type="ECO:0000256" key="5">
    <source>
        <dbReference type="ARBA" id="ARBA00023002"/>
    </source>
</evidence>
<evidence type="ECO:0000256" key="6">
    <source>
        <dbReference type="ARBA" id="ARBA00023128"/>
    </source>
</evidence>
<evidence type="ECO:0000256" key="3">
    <source>
        <dbReference type="ARBA" id="ARBA00009734"/>
    </source>
</evidence>
<dbReference type="PANTHER" id="PTHR28071:SF1">
    <property type="entry name" value="REDOX PROTEIN FMP46, MITOCHONDRIAL-RELATED"/>
    <property type="match status" value="1"/>
</dbReference>
<dbReference type="GO" id="GO:0016491">
    <property type="term" value="F:oxidoreductase activity"/>
    <property type="evidence" value="ECO:0007669"/>
    <property type="project" value="UniProtKB-KW"/>
</dbReference>